<dbReference type="Proteomes" id="UP000292423">
    <property type="component" value="Unassembled WGS sequence"/>
</dbReference>
<keyword evidence="5" id="KW-0633">Potassium transport</keyword>
<feature type="domain" description="RCK N-terminal" evidence="12">
    <location>
        <begin position="396"/>
        <end position="512"/>
    </location>
</feature>
<feature type="transmembrane region" description="Helical" evidence="11">
    <location>
        <begin position="234"/>
        <end position="253"/>
    </location>
</feature>
<dbReference type="RefSeq" id="WP_130415610.1">
    <property type="nucleotide sequence ID" value="NZ_SHKX01000016.1"/>
</dbReference>
<evidence type="ECO:0000256" key="11">
    <source>
        <dbReference type="SAM" id="Phobius"/>
    </source>
</evidence>
<proteinExistence type="inferred from homology"/>
<comment type="similarity">
    <text evidence="2">Belongs to the monovalent cation:proton antiporter 2 (CPA2) transporter (TC 2.A.37) family.</text>
</comment>
<dbReference type="GO" id="GO:0012505">
    <property type="term" value="C:endomembrane system"/>
    <property type="evidence" value="ECO:0007669"/>
    <property type="project" value="UniProtKB-SubCell"/>
</dbReference>
<evidence type="ECO:0000259" key="12">
    <source>
        <dbReference type="PROSITE" id="PS51201"/>
    </source>
</evidence>
<evidence type="ECO:0000313" key="13">
    <source>
        <dbReference type="EMBL" id="RZU36964.1"/>
    </source>
</evidence>
<dbReference type="PANTHER" id="PTHR46157:SF4">
    <property type="entry name" value="K(+) EFFLUX ANTIPORTER 3, CHLOROPLASTIC"/>
    <property type="match status" value="1"/>
</dbReference>
<keyword evidence="3" id="KW-0813">Transport</keyword>
<keyword evidence="10 11" id="KW-0472">Membrane</keyword>
<evidence type="ECO:0000256" key="2">
    <source>
        <dbReference type="ARBA" id="ARBA00005551"/>
    </source>
</evidence>
<dbReference type="InterPro" id="IPR003148">
    <property type="entry name" value="RCK_N"/>
</dbReference>
<dbReference type="NCBIfam" id="TIGR00932">
    <property type="entry name" value="2a37"/>
    <property type="match status" value="1"/>
</dbReference>
<dbReference type="InterPro" id="IPR004771">
    <property type="entry name" value="K/H_exchanger"/>
</dbReference>
<keyword evidence="14" id="KW-1185">Reference proteome</keyword>
<evidence type="ECO:0000256" key="9">
    <source>
        <dbReference type="ARBA" id="ARBA00023065"/>
    </source>
</evidence>
<keyword evidence="4" id="KW-0050">Antiport</keyword>
<feature type="transmembrane region" description="Helical" evidence="11">
    <location>
        <begin position="84"/>
        <end position="106"/>
    </location>
</feature>
<dbReference type="GO" id="GO:0015297">
    <property type="term" value="F:antiporter activity"/>
    <property type="evidence" value="ECO:0007669"/>
    <property type="project" value="UniProtKB-KW"/>
</dbReference>
<dbReference type="GO" id="GO:1902600">
    <property type="term" value="P:proton transmembrane transport"/>
    <property type="evidence" value="ECO:0007669"/>
    <property type="project" value="InterPro"/>
</dbReference>
<keyword evidence="8 11" id="KW-1133">Transmembrane helix</keyword>
<feature type="transmembrane region" description="Helical" evidence="11">
    <location>
        <begin position="321"/>
        <end position="343"/>
    </location>
</feature>
<feature type="transmembrane region" description="Helical" evidence="11">
    <location>
        <begin position="179"/>
        <end position="198"/>
    </location>
</feature>
<accession>A0A4Q7YJE8</accession>
<evidence type="ECO:0000256" key="7">
    <source>
        <dbReference type="ARBA" id="ARBA00022958"/>
    </source>
</evidence>
<evidence type="ECO:0000256" key="1">
    <source>
        <dbReference type="ARBA" id="ARBA00004127"/>
    </source>
</evidence>
<evidence type="ECO:0000256" key="10">
    <source>
        <dbReference type="ARBA" id="ARBA00023136"/>
    </source>
</evidence>
<reference evidence="13 14" key="1">
    <citation type="submission" date="2019-02" db="EMBL/GenBank/DDBJ databases">
        <title>Genomic Encyclopedia of Type Strains, Phase IV (KMG-IV): sequencing the most valuable type-strain genomes for metagenomic binning, comparative biology and taxonomic classification.</title>
        <authorList>
            <person name="Goeker M."/>
        </authorList>
    </citation>
    <scope>NUCLEOTIDE SEQUENCE [LARGE SCALE GENOMIC DNA]</scope>
    <source>
        <strain evidence="13 14">DSM 105135</strain>
    </source>
</reference>
<dbReference type="InterPro" id="IPR038770">
    <property type="entry name" value="Na+/solute_symporter_sf"/>
</dbReference>
<dbReference type="EMBL" id="SHKX01000016">
    <property type="protein sequence ID" value="RZU36964.1"/>
    <property type="molecule type" value="Genomic_DNA"/>
</dbReference>
<comment type="caution">
    <text evidence="13">The sequence shown here is derived from an EMBL/GenBank/DDBJ whole genome shotgun (WGS) entry which is preliminary data.</text>
</comment>
<dbReference type="FunFam" id="3.40.50.720:FF:000036">
    <property type="entry name" value="Glutathione-regulated potassium-efflux system protein KefB"/>
    <property type="match status" value="1"/>
</dbReference>
<dbReference type="AlphaFoldDB" id="A0A4Q7YJE8"/>
<dbReference type="SUPFAM" id="SSF51735">
    <property type="entry name" value="NAD(P)-binding Rossmann-fold domains"/>
    <property type="match status" value="1"/>
</dbReference>
<evidence type="ECO:0000313" key="14">
    <source>
        <dbReference type="Proteomes" id="UP000292423"/>
    </source>
</evidence>
<evidence type="ECO:0000256" key="8">
    <source>
        <dbReference type="ARBA" id="ARBA00022989"/>
    </source>
</evidence>
<keyword evidence="7" id="KW-0630">Potassium</keyword>
<dbReference type="OrthoDB" id="9781411at2"/>
<dbReference type="InterPro" id="IPR006153">
    <property type="entry name" value="Cation/H_exchanger_TM"/>
</dbReference>
<evidence type="ECO:0000256" key="4">
    <source>
        <dbReference type="ARBA" id="ARBA00022449"/>
    </source>
</evidence>
<dbReference type="Pfam" id="PF02254">
    <property type="entry name" value="TrkA_N"/>
    <property type="match status" value="1"/>
</dbReference>
<feature type="transmembrane region" description="Helical" evidence="11">
    <location>
        <begin position="210"/>
        <end position="228"/>
    </location>
</feature>
<sequence>MTLLTQTALFLGAALLIVPLGHRLGLAAVLGYLLTGLILGPNLLNVAGNAGNVMHFAEYGVVMLLFLIGLELEPSRLWALKRSIFVLGGLQVTLTGLLFTGIGLMFGLKPTVAAIAGFGLAMSSTSFVLQLLAEKKQLSAKHGRKSFAILLFQDMAVIPLLAILPLLSGNSTQDYNLAYFGKVFAVFGLLIVASRFVVRPVFRLIAASGAHELLTAAALFIILGITLLMDYLGLSMALGAFVTGVLLADSPYRHELEASIQPFKGLLLGLFFMAVGMSADIHLLISKPLLIVGGALGLMTLKFMVLAGIGKAVGNSWQTSIRLGFVLSQGGEFAFVLFSTAASYKLLPGWLGDPLILVVTLSMALTPLAFMVLERWVEPLWTEKEKREFDKVDDLDSPVVIAGFGRFGQIVARVLRTHKIGFTALEGDARQVDFVRRFGNNVYYGNPSNLDLLRAAHLDKAKVFILAIDDVNDSIKTANQVRHYYPNLPILARARDRRHAYMLMDLGVNVIFRETFLSSLDLARQTLVELGYDPARAERSVRMFRDYDEKLLKRQQAFYHDEESLISSNVEAMKELADLFESDEKALRQQMAEAEGEL</sequence>
<dbReference type="Gene3D" id="1.20.1530.20">
    <property type="match status" value="1"/>
</dbReference>
<gene>
    <name evidence="13" type="ORF">EV700_3177</name>
</gene>
<feature type="transmembrane region" description="Helical" evidence="11">
    <location>
        <begin position="265"/>
        <end position="285"/>
    </location>
</feature>
<feature type="transmembrane region" description="Helical" evidence="11">
    <location>
        <begin position="291"/>
        <end position="309"/>
    </location>
</feature>
<feature type="transmembrane region" description="Helical" evidence="11">
    <location>
        <begin position="145"/>
        <end position="167"/>
    </location>
</feature>
<dbReference type="Gene3D" id="3.40.50.720">
    <property type="entry name" value="NAD(P)-binding Rossmann-like Domain"/>
    <property type="match status" value="1"/>
</dbReference>
<dbReference type="Pfam" id="PF00999">
    <property type="entry name" value="Na_H_Exchanger"/>
    <property type="match status" value="1"/>
</dbReference>
<evidence type="ECO:0000256" key="5">
    <source>
        <dbReference type="ARBA" id="ARBA00022538"/>
    </source>
</evidence>
<dbReference type="PROSITE" id="PS51201">
    <property type="entry name" value="RCK_N"/>
    <property type="match status" value="1"/>
</dbReference>
<evidence type="ECO:0000256" key="6">
    <source>
        <dbReference type="ARBA" id="ARBA00022692"/>
    </source>
</evidence>
<keyword evidence="9" id="KW-0406">Ion transport</keyword>
<evidence type="ECO:0000256" key="3">
    <source>
        <dbReference type="ARBA" id="ARBA00022448"/>
    </source>
</evidence>
<feature type="transmembrane region" description="Helical" evidence="11">
    <location>
        <begin position="355"/>
        <end position="377"/>
    </location>
</feature>
<dbReference type="GO" id="GO:0006813">
    <property type="term" value="P:potassium ion transport"/>
    <property type="evidence" value="ECO:0007669"/>
    <property type="project" value="UniProtKB-KW"/>
</dbReference>
<organism evidence="13 14">
    <name type="scientific">Fluviicoccus keumensis</name>
    <dbReference type="NCBI Taxonomy" id="1435465"/>
    <lineage>
        <taxon>Bacteria</taxon>
        <taxon>Pseudomonadati</taxon>
        <taxon>Pseudomonadota</taxon>
        <taxon>Gammaproteobacteria</taxon>
        <taxon>Moraxellales</taxon>
        <taxon>Moraxellaceae</taxon>
        <taxon>Fluviicoccus</taxon>
    </lineage>
</organism>
<dbReference type="GO" id="GO:0008324">
    <property type="term" value="F:monoatomic cation transmembrane transporter activity"/>
    <property type="evidence" value="ECO:0007669"/>
    <property type="project" value="InterPro"/>
</dbReference>
<keyword evidence="6 11" id="KW-0812">Transmembrane</keyword>
<dbReference type="InterPro" id="IPR036291">
    <property type="entry name" value="NAD(P)-bd_dom_sf"/>
</dbReference>
<dbReference type="GO" id="GO:0005886">
    <property type="term" value="C:plasma membrane"/>
    <property type="evidence" value="ECO:0007669"/>
    <property type="project" value="TreeGrafter"/>
</dbReference>
<feature type="transmembrane region" description="Helical" evidence="11">
    <location>
        <begin position="112"/>
        <end position="133"/>
    </location>
</feature>
<protein>
    <submittedName>
        <fullName evidence="13">Kef-type potassium/proton antiporter (CPA2 family)</fullName>
    </submittedName>
</protein>
<comment type="subcellular location">
    <subcellularLocation>
        <location evidence="1">Endomembrane system</location>
        <topology evidence="1">Multi-pass membrane protein</topology>
    </subcellularLocation>
</comment>
<feature type="transmembrane region" description="Helical" evidence="11">
    <location>
        <begin position="51"/>
        <end position="72"/>
    </location>
</feature>
<dbReference type="PANTHER" id="PTHR46157">
    <property type="entry name" value="K(+) EFFLUX ANTIPORTER 3, CHLOROPLASTIC"/>
    <property type="match status" value="1"/>
</dbReference>
<name>A0A4Q7YJE8_9GAMM</name>